<proteinExistence type="predicted"/>
<organism evidence="2 3">
    <name type="scientific">Grus japonensis</name>
    <name type="common">Japanese crane</name>
    <name type="synonym">Red-crowned crane</name>
    <dbReference type="NCBI Taxonomy" id="30415"/>
    <lineage>
        <taxon>Eukaryota</taxon>
        <taxon>Metazoa</taxon>
        <taxon>Chordata</taxon>
        <taxon>Craniata</taxon>
        <taxon>Vertebrata</taxon>
        <taxon>Euteleostomi</taxon>
        <taxon>Archelosauria</taxon>
        <taxon>Archosauria</taxon>
        <taxon>Dinosauria</taxon>
        <taxon>Saurischia</taxon>
        <taxon>Theropoda</taxon>
        <taxon>Coelurosauria</taxon>
        <taxon>Aves</taxon>
        <taxon>Neognathae</taxon>
        <taxon>Neoaves</taxon>
        <taxon>Gruiformes</taxon>
        <taxon>Gruidae</taxon>
        <taxon>Grus</taxon>
    </lineage>
</organism>
<accession>A0ABC9W0Q9</accession>
<name>A0ABC9W0Q9_GRUJA</name>
<gene>
    <name evidence="2" type="ORF">GRJ2_000330300</name>
</gene>
<comment type="caution">
    <text evidence="2">The sequence shown here is derived from an EMBL/GenBank/DDBJ whole genome shotgun (WGS) entry which is preliminary data.</text>
</comment>
<protein>
    <submittedName>
        <fullName evidence="2">Uncharacterized protein</fullName>
    </submittedName>
</protein>
<evidence type="ECO:0000313" key="2">
    <source>
        <dbReference type="EMBL" id="GAB0178650.1"/>
    </source>
</evidence>
<feature type="region of interest" description="Disordered" evidence="1">
    <location>
        <begin position="1"/>
        <end position="30"/>
    </location>
</feature>
<evidence type="ECO:0000256" key="1">
    <source>
        <dbReference type="SAM" id="MobiDB-lite"/>
    </source>
</evidence>
<reference evidence="2 3" key="1">
    <citation type="submission" date="2024-06" db="EMBL/GenBank/DDBJ databases">
        <title>The draft genome of Grus japonensis, version 3.</title>
        <authorList>
            <person name="Nabeshima K."/>
            <person name="Suzuki S."/>
            <person name="Onuma M."/>
        </authorList>
    </citation>
    <scope>NUCLEOTIDE SEQUENCE [LARGE SCALE GENOMIC DNA]</scope>
    <source>
        <strain evidence="2 3">451A</strain>
    </source>
</reference>
<evidence type="ECO:0000313" key="3">
    <source>
        <dbReference type="Proteomes" id="UP001623348"/>
    </source>
</evidence>
<dbReference type="Proteomes" id="UP001623348">
    <property type="component" value="Unassembled WGS sequence"/>
</dbReference>
<dbReference type="AlphaFoldDB" id="A0ABC9W0Q9"/>
<keyword evidence="3" id="KW-1185">Reference proteome</keyword>
<sequence length="102" mass="11062">MAGAAPPYSLVRPPRGLPGSWRGGTESRVPRAGRSCALGLFRGAQPSSGACRRVSCVLADEYKSQHSTRIQDGEGSCSLQWMKKTRESKDACEIEERALPRV</sequence>
<dbReference type="EMBL" id="BAAFJT010000001">
    <property type="protein sequence ID" value="GAB0178650.1"/>
    <property type="molecule type" value="Genomic_DNA"/>
</dbReference>